<feature type="signal peptide" evidence="1">
    <location>
        <begin position="1"/>
        <end position="17"/>
    </location>
</feature>
<evidence type="ECO:0000259" key="2">
    <source>
        <dbReference type="Pfam" id="PF23672"/>
    </source>
</evidence>
<evidence type="ECO:0000313" key="4">
    <source>
        <dbReference type="Proteomes" id="UP000242188"/>
    </source>
</evidence>
<evidence type="ECO:0000313" key="3">
    <source>
        <dbReference type="EMBL" id="OWF37565.1"/>
    </source>
</evidence>
<dbReference type="Pfam" id="PF23672">
    <property type="entry name" value="DUF7153"/>
    <property type="match status" value="1"/>
</dbReference>
<keyword evidence="4" id="KW-1185">Reference proteome</keyword>
<dbReference type="InterPro" id="IPR055577">
    <property type="entry name" value="DUF7153"/>
</dbReference>
<name>A0A210PM61_MIZYE</name>
<dbReference type="AlphaFoldDB" id="A0A210PM61"/>
<dbReference type="PANTHER" id="PTHR22198:SF1">
    <property type="entry name" value="FERM DOMAIN-CONTAINING PROTEIN"/>
    <property type="match status" value="1"/>
</dbReference>
<reference evidence="3 4" key="1">
    <citation type="journal article" date="2017" name="Nat. Ecol. Evol.">
        <title>Scallop genome provides insights into evolution of bilaterian karyotype and development.</title>
        <authorList>
            <person name="Wang S."/>
            <person name="Zhang J."/>
            <person name="Jiao W."/>
            <person name="Li J."/>
            <person name="Xun X."/>
            <person name="Sun Y."/>
            <person name="Guo X."/>
            <person name="Huan P."/>
            <person name="Dong B."/>
            <person name="Zhang L."/>
            <person name="Hu X."/>
            <person name="Sun X."/>
            <person name="Wang J."/>
            <person name="Zhao C."/>
            <person name="Wang Y."/>
            <person name="Wang D."/>
            <person name="Huang X."/>
            <person name="Wang R."/>
            <person name="Lv J."/>
            <person name="Li Y."/>
            <person name="Zhang Z."/>
            <person name="Liu B."/>
            <person name="Lu W."/>
            <person name="Hui Y."/>
            <person name="Liang J."/>
            <person name="Zhou Z."/>
            <person name="Hou R."/>
            <person name="Li X."/>
            <person name="Liu Y."/>
            <person name="Li H."/>
            <person name="Ning X."/>
            <person name="Lin Y."/>
            <person name="Zhao L."/>
            <person name="Xing Q."/>
            <person name="Dou J."/>
            <person name="Li Y."/>
            <person name="Mao J."/>
            <person name="Guo H."/>
            <person name="Dou H."/>
            <person name="Li T."/>
            <person name="Mu C."/>
            <person name="Jiang W."/>
            <person name="Fu Q."/>
            <person name="Fu X."/>
            <person name="Miao Y."/>
            <person name="Liu J."/>
            <person name="Yu Q."/>
            <person name="Li R."/>
            <person name="Liao H."/>
            <person name="Li X."/>
            <person name="Kong Y."/>
            <person name="Jiang Z."/>
            <person name="Chourrout D."/>
            <person name="Li R."/>
            <person name="Bao Z."/>
        </authorList>
    </citation>
    <scope>NUCLEOTIDE SEQUENCE [LARGE SCALE GENOMIC DNA]</scope>
    <source>
        <strain evidence="3 4">PY_sf001</strain>
    </source>
</reference>
<keyword evidence="1" id="KW-0732">Signal</keyword>
<organism evidence="3 4">
    <name type="scientific">Mizuhopecten yessoensis</name>
    <name type="common">Japanese scallop</name>
    <name type="synonym">Patinopecten yessoensis</name>
    <dbReference type="NCBI Taxonomy" id="6573"/>
    <lineage>
        <taxon>Eukaryota</taxon>
        <taxon>Metazoa</taxon>
        <taxon>Spiralia</taxon>
        <taxon>Lophotrochozoa</taxon>
        <taxon>Mollusca</taxon>
        <taxon>Bivalvia</taxon>
        <taxon>Autobranchia</taxon>
        <taxon>Pteriomorphia</taxon>
        <taxon>Pectinida</taxon>
        <taxon>Pectinoidea</taxon>
        <taxon>Pectinidae</taxon>
        <taxon>Mizuhopecten</taxon>
    </lineage>
</organism>
<evidence type="ECO:0000256" key="1">
    <source>
        <dbReference type="SAM" id="SignalP"/>
    </source>
</evidence>
<sequence>MLLFSVFIAAPFLYVDYSVFYGGIRTSDNVTFQGLNTSLPVNNVLRVQNHQYSTDIPPRRVSEPGCYDELECIARNDVSQLPRTPVSKDSVYILSSFRATEQTQNLEKIWKVWSGANYILWKCPKQLNIRRITFLRTTTCTDPFSYLVLCECEEGLNFLNQAKEFSDRLRQRWCGLVGLYKVERYYIPPNRKTI</sequence>
<gene>
    <name evidence="3" type="ORF">KP79_PYT07435</name>
</gene>
<feature type="chain" id="PRO_5011990187" description="DUF7153 domain-containing protein" evidence="1">
    <location>
        <begin position="18"/>
        <end position="194"/>
    </location>
</feature>
<accession>A0A210PM61</accession>
<feature type="domain" description="DUF7153" evidence="2">
    <location>
        <begin position="8"/>
        <end position="182"/>
    </location>
</feature>
<protein>
    <recommendedName>
        <fullName evidence="2">DUF7153 domain-containing protein</fullName>
    </recommendedName>
</protein>
<comment type="caution">
    <text evidence="3">The sequence shown here is derived from an EMBL/GenBank/DDBJ whole genome shotgun (WGS) entry which is preliminary data.</text>
</comment>
<dbReference type="PANTHER" id="PTHR22198">
    <property type="entry name" value="FERM DOMAIN-CONTAINING PROTEIN"/>
    <property type="match status" value="1"/>
</dbReference>
<dbReference type="OrthoDB" id="6060890at2759"/>
<proteinExistence type="predicted"/>
<dbReference type="EMBL" id="NEDP02005587">
    <property type="protein sequence ID" value="OWF37565.1"/>
    <property type="molecule type" value="Genomic_DNA"/>
</dbReference>
<dbReference type="Proteomes" id="UP000242188">
    <property type="component" value="Unassembled WGS sequence"/>
</dbReference>